<dbReference type="EMBL" id="CP045899">
    <property type="protein sequence ID" value="QQP40923.1"/>
    <property type="molecule type" value="Genomic_DNA"/>
</dbReference>
<evidence type="ECO:0000313" key="1">
    <source>
        <dbReference type="EMBL" id="QQP40923.1"/>
    </source>
</evidence>
<proteinExistence type="predicted"/>
<accession>A0A7T8H001</accession>
<dbReference type="AlphaFoldDB" id="A0A7T8H001"/>
<sequence>MSGLPAVPSYTTFVTIIHRDTASDQAWSKTLGGHDFPEGAQPILFASKKMMCRRQTNRQILKDITPPPYLP</sequence>
<keyword evidence="2" id="KW-1185">Reference proteome</keyword>
<dbReference type="Proteomes" id="UP000595437">
    <property type="component" value="Chromosome 10"/>
</dbReference>
<evidence type="ECO:0000313" key="2">
    <source>
        <dbReference type="Proteomes" id="UP000595437"/>
    </source>
</evidence>
<organism evidence="1 2">
    <name type="scientific">Caligus rogercresseyi</name>
    <name type="common">Sea louse</name>
    <dbReference type="NCBI Taxonomy" id="217165"/>
    <lineage>
        <taxon>Eukaryota</taxon>
        <taxon>Metazoa</taxon>
        <taxon>Ecdysozoa</taxon>
        <taxon>Arthropoda</taxon>
        <taxon>Crustacea</taxon>
        <taxon>Multicrustacea</taxon>
        <taxon>Hexanauplia</taxon>
        <taxon>Copepoda</taxon>
        <taxon>Siphonostomatoida</taxon>
        <taxon>Caligidae</taxon>
        <taxon>Caligus</taxon>
    </lineage>
</organism>
<reference evidence="2" key="1">
    <citation type="submission" date="2021-01" db="EMBL/GenBank/DDBJ databases">
        <title>Caligus Genome Assembly.</title>
        <authorList>
            <person name="Gallardo-Escarate C."/>
        </authorList>
    </citation>
    <scope>NUCLEOTIDE SEQUENCE [LARGE SCALE GENOMIC DNA]</scope>
</reference>
<name>A0A7T8H001_CALRO</name>
<protein>
    <submittedName>
        <fullName evidence="1">Uncharacterized protein</fullName>
    </submittedName>
</protein>
<gene>
    <name evidence="1" type="ORF">FKW44_015136</name>
</gene>